<dbReference type="GeneID" id="75826647"/>
<proteinExistence type="predicted"/>
<keyword evidence="2" id="KW-0539">Nucleus</keyword>
<evidence type="ECO:0000256" key="1">
    <source>
        <dbReference type="ARBA" id="ARBA00022801"/>
    </source>
</evidence>
<dbReference type="InterPro" id="IPR001138">
    <property type="entry name" value="Zn2Cys6_DnaBD"/>
</dbReference>
<protein>
    <submittedName>
        <fullName evidence="5">tRNA-specific adenosine deaminase-like protein</fullName>
    </submittedName>
</protein>
<sequence>MTFMHNLPQGFTVFQTQLGAPLQFIPALGTQELDDMVSMYVPGSAPLSDKRATISVDFLEYAQVTGQAFKFYVVPGYVAASPAESPTTASLSASSISASPVTSNWDWSSVTGGPSRSAAASRKASGSASSRRPAATTSDFSHLPGMKILTKDGLDVTNAAARGSKTKEQRDHAHLMRVIKACESCRRKKVRCDPSHKKRAATTASQPQQPVVSGRVAKKARISQEKTVGPRATNTPSATPSSDMLAASSFDTELDWDAFLNIPEADGTLGMTATGDEFWNDLSIPHPDDEDDYNFFHDPQDVLSQSVFGHDAFATSTNKSSSALGDSLSSIRSTSSSDHSPSLDVVEQWWSPASIEGDLGSSGELLQASLSASPGLAKDEETFTAPAPMAGSLVSLNVWSPDPGCAPLSSPLPAPLPAASQTILGDSSGRSGGLLYYAAMAVMSATTSSSSGRKQSKSHHGVAHGALSGSLRTDGWLAQHARAQIAAFALLQRVKMKTISLAGAKRAGEATTKALRKLFGRQNSSKEGAASAEGEESGSELTQDSPQPDKQLARDNHDHTDISSNPQPARDVEPDETNNTMGADQKALPPIATPGLRQLQNKMAASQQKPTTVGKESQPPVPASVVSEESQPSAQLIDDLIDHTKRLGVAEVQQPPTEESKPEESALRTLTPDEFLSEEERAYRAGRRKHLVFIEEALDMARLALRINETPVGCVLVYNGRIIARGMNATNVTRNGTRHAELMALNALLSRPGKTGPLTTSLKPTVERNDEDSDDGTSTAATLHYEGNEDGKKGHLYPYGQKEIPDETFDRSIIKECILYVTVEPCVMCASLFRQLGIKKVFFGAVNDKFGGTGGVFSIHANSLPVREDGQTASAHPAPPPMRLPDGKQVLGLSFPPGGGDGGNVEPGYEIEGGWGRDEAVALLRRFYVQENGRAPVPRKKEGRAARLAAIEGGEVDNASVNSGSGVGGNGTMADEDEDERVSGYGVSGKNGPMEDLNSPSGDGTALGDASAGWK</sequence>
<dbReference type="SUPFAM" id="SSF53927">
    <property type="entry name" value="Cytidine deaminase-like"/>
    <property type="match status" value="1"/>
</dbReference>
<feature type="region of interest" description="Disordered" evidence="3">
    <location>
        <begin position="518"/>
        <end position="632"/>
    </location>
</feature>
<dbReference type="OrthoDB" id="1701769at2759"/>
<organism evidence="5 6">
    <name type="scientific">Emericellopsis cladophorae</name>
    <dbReference type="NCBI Taxonomy" id="2686198"/>
    <lineage>
        <taxon>Eukaryota</taxon>
        <taxon>Fungi</taxon>
        <taxon>Dikarya</taxon>
        <taxon>Ascomycota</taxon>
        <taxon>Pezizomycotina</taxon>
        <taxon>Sordariomycetes</taxon>
        <taxon>Hypocreomycetidae</taxon>
        <taxon>Hypocreales</taxon>
        <taxon>Bionectriaceae</taxon>
        <taxon>Emericellopsis</taxon>
    </lineage>
</organism>
<dbReference type="PANTHER" id="PTHR11079:SF149">
    <property type="entry name" value="TRNA-SPECIFIC ADENOSINE DEAMINASE 2"/>
    <property type="match status" value="1"/>
</dbReference>
<evidence type="ECO:0000313" key="5">
    <source>
        <dbReference type="EMBL" id="KAI6780486.1"/>
    </source>
</evidence>
<name>A0A9Q0BD60_9HYPO</name>
<evidence type="ECO:0000313" key="6">
    <source>
        <dbReference type="Proteomes" id="UP001055219"/>
    </source>
</evidence>
<accession>A0A9Q0BD60</accession>
<dbReference type="InterPro" id="IPR002125">
    <property type="entry name" value="CMP_dCMP_dom"/>
</dbReference>
<feature type="compositionally biased region" description="Polar residues" evidence="3">
    <location>
        <begin position="598"/>
        <end position="615"/>
    </location>
</feature>
<dbReference type="GO" id="GO:0005737">
    <property type="term" value="C:cytoplasm"/>
    <property type="evidence" value="ECO:0007669"/>
    <property type="project" value="TreeGrafter"/>
</dbReference>
<dbReference type="RefSeq" id="XP_051361342.1">
    <property type="nucleotide sequence ID" value="XM_051507379.1"/>
</dbReference>
<dbReference type="GO" id="GO:0000981">
    <property type="term" value="F:DNA-binding transcription factor activity, RNA polymerase II-specific"/>
    <property type="evidence" value="ECO:0007669"/>
    <property type="project" value="InterPro"/>
</dbReference>
<dbReference type="CDD" id="cd00067">
    <property type="entry name" value="GAL4"/>
    <property type="match status" value="1"/>
</dbReference>
<dbReference type="EMBL" id="JAGIXG020000031">
    <property type="protein sequence ID" value="KAI6780486.1"/>
    <property type="molecule type" value="Genomic_DNA"/>
</dbReference>
<feature type="compositionally biased region" description="Basic and acidic residues" evidence="3">
    <location>
        <begin position="551"/>
        <end position="561"/>
    </location>
</feature>
<feature type="region of interest" description="Disordered" evidence="3">
    <location>
        <begin position="957"/>
        <end position="1015"/>
    </location>
</feature>
<feature type="region of interest" description="Disordered" evidence="3">
    <location>
        <begin position="193"/>
        <end position="243"/>
    </location>
</feature>
<dbReference type="GO" id="GO:0002100">
    <property type="term" value="P:tRNA wobble adenosine to inosine editing"/>
    <property type="evidence" value="ECO:0007669"/>
    <property type="project" value="TreeGrafter"/>
</dbReference>
<dbReference type="Proteomes" id="UP001055219">
    <property type="component" value="Unassembled WGS sequence"/>
</dbReference>
<gene>
    <name evidence="5" type="ORF">J7T54_000125</name>
</gene>
<feature type="domain" description="CMP/dCMP-type deaminase" evidence="4">
    <location>
        <begin position="688"/>
        <end position="857"/>
    </location>
</feature>
<dbReference type="AlphaFoldDB" id="A0A9Q0BD60"/>
<feature type="compositionally biased region" description="Polar residues" evidence="3">
    <location>
        <begin position="202"/>
        <end position="211"/>
    </location>
</feature>
<dbReference type="PANTHER" id="PTHR11079">
    <property type="entry name" value="CYTOSINE DEAMINASE FAMILY MEMBER"/>
    <property type="match status" value="1"/>
</dbReference>
<dbReference type="InterPro" id="IPR016193">
    <property type="entry name" value="Cytidine_deaminase-like"/>
</dbReference>
<feature type="compositionally biased region" description="Low complexity" evidence="3">
    <location>
        <begin position="111"/>
        <end position="138"/>
    </location>
</feature>
<feature type="region of interest" description="Disordered" evidence="3">
    <location>
        <begin position="99"/>
        <end position="143"/>
    </location>
</feature>
<feature type="region of interest" description="Disordered" evidence="3">
    <location>
        <begin position="753"/>
        <end position="795"/>
    </location>
</feature>
<keyword evidence="6" id="KW-1185">Reference proteome</keyword>
<comment type="caution">
    <text evidence="5">The sequence shown here is derived from an EMBL/GenBank/DDBJ whole genome shotgun (WGS) entry which is preliminary data.</text>
</comment>
<dbReference type="Pfam" id="PF00383">
    <property type="entry name" value="dCMP_cyt_deam_1"/>
    <property type="match status" value="1"/>
</dbReference>
<feature type="compositionally biased region" description="Polar residues" evidence="3">
    <location>
        <begin position="232"/>
        <end position="242"/>
    </location>
</feature>
<dbReference type="GO" id="GO:0052717">
    <property type="term" value="F:tRNA-specific adenosine-34 deaminase activity"/>
    <property type="evidence" value="ECO:0007669"/>
    <property type="project" value="TreeGrafter"/>
</dbReference>
<dbReference type="CDD" id="cd01285">
    <property type="entry name" value="nucleoside_deaminase"/>
    <property type="match status" value="1"/>
</dbReference>
<evidence type="ECO:0000259" key="4">
    <source>
        <dbReference type="PROSITE" id="PS51747"/>
    </source>
</evidence>
<dbReference type="GO" id="GO:0008270">
    <property type="term" value="F:zinc ion binding"/>
    <property type="evidence" value="ECO:0007669"/>
    <property type="project" value="InterPro"/>
</dbReference>
<keyword evidence="1" id="KW-0378">Hydrolase</keyword>
<feature type="region of interest" description="Disordered" evidence="3">
    <location>
        <begin position="317"/>
        <end position="342"/>
    </location>
</feature>
<reference evidence="5" key="1">
    <citation type="journal article" date="2021" name="J Fungi (Basel)">
        <title>Genomic and Metabolomic Analyses of the Marine Fungus Emericellopsis cladophorae: Insights into Saltwater Adaptability Mechanisms and Its Biosynthetic Potential.</title>
        <authorList>
            <person name="Goncalves M.F.M."/>
            <person name="Hilario S."/>
            <person name="Van de Peer Y."/>
            <person name="Esteves A.C."/>
            <person name="Alves A."/>
        </authorList>
    </citation>
    <scope>NUCLEOTIDE SEQUENCE</scope>
    <source>
        <strain evidence="5">MUM 19.33</strain>
    </source>
</reference>
<feature type="compositionally biased region" description="Low complexity" evidence="3">
    <location>
        <begin position="320"/>
        <end position="342"/>
    </location>
</feature>
<reference evidence="5" key="2">
    <citation type="submission" date="2022-07" db="EMBL/GenBank/DDBJ databases">
        <authorList>
            <person name="Goncalves M.F.M."/>
            <person name="Hilario S."/>
            <person name="Van De Peer Y."/>
            <person name="Esteves A.C."/>
            <person name="Alves A."/>
        </authorList>
    </citation>
    <scope>NUCLEOTIDE SEQUENCE</scope>
    <source>
        <strain evidence="5">MUM 19.33</strain>
    </source>
</reference>
<dbReference type="GO" id="GO:0005634">
    <property type="term" value="C:nucleus"/>
    <property type="evidence" value="ECO:0007669"/>
    <property type="project" value="TreeGrafter"/>
</dbReference>
<dbReference type="PROSITE" id="PS51747">
    <property type="entry name" value="CYT_DCMP_DEAMINASES_2"/>
    <property type="match status" value="1"/>
</dbReference>
<dbReference type="Gene3D" id="3.40.140.10">
    <property type="entry name" value="Cytidine Deaminase, domain 2"/>
    <property type="match status" value="1"/>
</dbReference>
<evidence type="ECO:0000256" key="2">
    <source>
        <dbReference type="ARBA" id="ARBA00023242"/>
    </source>
</evidence>
<evidence type="ECO:0000256" key="3">
    <source>
        <dbReference type="SAM" id="MobiDB-lite"/>
    </source>
</evidence>